<dbReference type="NCBIfam" id="TIGR02363">
    <property type="entry name" value="dhaK1"/>
    <property type="match status" value="1"/>
</dbReference>
<gene>
    <name evidence="2" type="ORF">JOD17_002341</name>
</gene>
<evidence type="ECO:0000259" key="1">
    <source>
        <dbReference type="PROSITE" id="PS51481"/>
    </source>
</evidence>
<sequence length="328" mass="35018">MKKLMNDSTKIVSQFLDGLVASHGNLIKRLEGTEVIVRKEMIPNKVGLISGGGSGHEPAHAGYVGTGMLDAAIAGEVFTSPGADQFLAAIQAADQGSGVLLIIKNYNGDVMNAEMAMEMAEAKGIETAMVVVNDDIAVDDVENRRGIAGTVLIHKVAGAKAEQLASLQEVKEVAERAISNVRSMSVALQACTLPSASKPSFSLSDTQMEVGIGIHGEQGMSREDVLTSYEIAELLVSHIEKEVDVTKPVYVLVNGMGSTPLLEQYVFANDTVSILKKNNVHVEKMLVGDYMTSLDMAGISLTLFAIDEELHSLLQSKATTIQWTEVSQ</sequence>
<dbReference type="PROSITE" id="PS51481">
    <property type="entry name" value="DHAK"/>
    <property type="match status" value="1"/>
</dbReference>
<dbReference type="EC" id="2.7.1.-" evidence="2"/>
<name>A0ABS2PCS6_9BACL</name>
<reference evidence="2 3" key="1">
    <citation type="submission" date="2021-01" db="EMBL/GenBank/DDBJ databases">
        <title>Genomic Encyclopedia of Type Strains, Phase IV (KMG-IV): sequencing the most valuable type-strain genomes for metagenomic binning, comparative biology and taxonomic classification.</title>
        <authorList>
            <person name="Goeker M."/>
        </authorList>
    </citation>
    <scope>NUCLEOTIDE SEQUENCE [LARGE SCALE GENOMIC DNA]</scope>
    <source>
        <strain evidence="2 3">DSM 25540</strain>
    </source>
</reference>
<evidence type="ECO:0000313" key="3">
    <source>
        <dbReference type="Proteomes" id="UP000741863"/>
    </source>
</evidence>
<evidence type="ECO:0000313" key="2">
    <source>
        <dbReference type="EMBL" id="MBM7633247.1"/>
    </source>
</evidence>
<dbReference type="SUPFAM" id="SSF82549">
    <property type="entry name" value="DAK1/DegV-like"/>
    <property type="match status" value="1"/>
</dbReference>
<dbReference type="Gene3D" id="3.30.1180.20">
    <property type="entry name" value="Dihydroxyacetone kinase, domain 2"/>
    <property type="match status" value="1"/>
</dbReference>
<keyword evidence="3" id="KW-1185">Reference proteome</keyword>
<dbReference type="InterPro" id="IPR033749">
    <property type="entry name" value="Polyprenyl_synt_CS"/>
</dbReference>
<dbReference type="InterPro" id="IPR050861">
    <property type="entry name" value="Dihydroxyacetone_Kinase"/>
</dbReference>
<protein>
    <submittedName>
        <fullName evidence="2">Dihydroxyacetone kinase-like protein</fullName>
        <ecNumber evidence="2">2.7.1.-</ecNumber>
    </submittedName>
</protein>
<dbReference type="InterPro" id="IPR012736">
    <property type="entry name" value="DhaK_1"/>
</dbReference>
<organism evidence="2 3">
    <name type="scientific">Geomicrobium sediminis</name>
    <dbReference type="NCBI Taxonomy" id="1347788"/>
    <lineage>
        <taxon>Bacteria</taxon>
        <taxon>Bacillati</taxon>
        <taxon>Bacillota</taxon>
        <taxon>Bacilli</taxon>
        <taxon>Bacillales</taxon>
        <taxon>Geomicrobium</taxon>
    </lineage>
</organism>
<dbReference type="PANTHER" id="PTHR28629">
    <property type="entry name" value="TRIOKINASE/FMN CYCLASE"/>
    <property type="match status" value="1"/>
</dbReference>
<dbReference type="PROSITE" id="PS00723">
    <property type="entry name" value="POLYPRENYL_SYNTHASE_1"/>
    <property type="match status" value="1"/>
</dbReference>
<dbReference type="RefSeq" id="WP_204697841.1">
    <property type="nucleotide sequence ID" value="NZ_JAFBEC010000006.1"/>
</dbReference>
<dbReference type="Gene3D" id="3.40.50.10440">
    <property type="entry name" value="Dihydroxyacetone kinase, domain 1"/>
    <property type="match status" value="1"/>
</dbReference>
<feature type="domain" description="DhaK" evidence="1">
    <location>
        <begin position="7"/>
        <end position="323"/>
    </location>
</feature>
<proteinExistence type="predicted"/>
<comment type="caution">
    <text evidence="2">The sequence shown here is derived from an EMBL/GenBank/DDBJ whole genome shotgun (WGS) entry which is preliminary data.</text>
</comment>
<dbReference type="InterPro" id="IPR004006">
    <property type="entry name" value="DhaK_dom"/>
</dbReference>
<dbReference type="PANTHER" id="PTHR28629:SF4">
    <property type="entry name" value="TRIOKINASE_FMN CYCLASE"/>
    <property type="match status" value="1"/>
</dbReference>
<dbReference type="EMBL" id="JAFBEC010000006">
    <property type="protein sequence ID" value="MBM7633247.1"/>
    <property type="molecule type" value="Genomic_DNA"/>
</dbReference>
<dbReference type="GO" id="GO:0016740">
    <property type="term" value="F:transferase activity"/>
    <property type="evidence" value="ECO:0007669"/>
    <property type="project" value="UniProtKB-KW"/>
</dbReference>
<accession>A0ABS2PCS6</accession>
<keyword evidence="2" id="KW-0808">Transferase</keyword>
<dbReference type="Pfam" id="PF02733">
    <property type="entry name" value="Dak1"/>
    <property type="match status" value="1"/>
</dbReference>
<dbReference type="Proteomes" id="UP000741863">
    <property type="component" value="Unassembled WGS sequence"/>
</dbReference>